<keyword evidence="4 7" id="KW-0812">Transmembrane</keyword>
<organism evidence="8 9">
    <name type="scientific">Roseibium limicola</name>
    <dbReference type="NCBI Taxonomy" id="2816037"/>
    <lineage>
        <taxon>Bacteria</taxon>
        <taxon>Pseudomonadati</taxon>
        <taxon>Pseudomonadota</taxon>
        <taxon>Alphaproteobacteria</taxon>
        <taxon>Hyphomicrobiales</taxon>
        <taxon>Stappiaceae</taxon>
        <taxon>Roseibium</taxon>
    </lineage>
</organism>
<evidence type="ECO:0000256" key="4">
    <source>
        <dbReference type="ARBA" id="ARBA00022692"/>
    </source>
</evidence>
<evidence type="ECO:0000256" key="5">
    <source>
        <dbReference type="ARBA" id="ARBA00022989"/>
    </source>
</evidence>
<dbReference type="Pfam" id="PF02472">
    <property type="entry name" value="ExbD"/>
    <property type="match status" value="1"/>
</dbReference>
<evidence type="ECO:0000256" key="7">
    <source>
        <dbReference type="RuleBase" id="RU003879"/>
    </source>
</evidence>
<proteinExistence type="inferred from homology"/>
<evidence type="ECO:0000256" key="3">
    <source>
        <dbReference type="ARBA" id="ARBA00022475"/>
    </source>
</evidence>
<dbReference type="GO" id="GO:0005886">
    <property type="term" value="C:plasma membrane"/>
    <property type="evidence" value="ECO:0007669"/>
    <property type="project" value="UniProtKB-SubCell"/>
</dbReference>
<gene>
    <name evidence="8" type="ORF">J0X15_10285</name>
</gene>
<comment type="caution">
    <text evidence="8">The sequence shown here is derived from an EMBL/GenBank/DDBJ whole genome shotgun (WGS) entry which is preliminary data.</text>
</comment>
<sequence length="132" mass="14712">MRMKRPVRREPPENTIPLINVVFLMLIFFLFAGSVARDDARQVEPPEDISEDENIRSTGAMILTFDGLLLSQDQETTVADFVAAHAVSDLADEPLKIAADGNLPADRLEEVLAQLRDIERTDVVLITRKGKP</sequence>
<keyword evidence="7" id="KW-0813">Transport</keyword>
<evidence type="ECO:0000256" key="1">
    <source>
        <dbReference type="ARBA" id="ARBA00004162"/>
    </source>
</evidence>
<keyword evidence="5" id="KW-1133">Transmembrane helix</keyword>
<accession>A0A939J6Z0</accession>
<dbReference type="GO" id="GO:0022857">
    <property type="term" value="F:transmembrane transporter activity"/>
    <property type="evidence" value="ECO:0007669"/>
    <property type="project" value="InterPro"/>
</dbReference>
<dbReference type="RefSeq" id="WP_206940396.1">
    <property type="nucleotide sequence ID" value="NZ_JAFLNF010000004.1"/>
</dbReference>
<name>A0A939J6Z0_9HYPH</name>
<evidence type="ECO:0000313" key="9">
    <source>
        <dbReference type="Proteomes" id="UP000664779"/>
    </source>
</evidence>
<keyword evidence="9" id="KW-1185">Reference proteome</keyword>
<evidence type="ECO:0000256" key="2">
    <source>
        <dbReference type="ARBA" id="ARBA00005811"/>
    </source>
</evidence>
<evidence type="ECO:0000313" key="8">
    <source>
        <dbReference type="EMBL" id="MBO0345607.1"/>
    </source>
</evidence>
<comment type="subcellular location">
    <subcellularLocation>
        <location evidence="1">Cell membrane</location>
        <topology evidence="1">Single-pass membrane protein</topology>
    </subcellularLocation>
    <subcellularLocation>
        <location evidence="7">Cell membrane</location>
        <topology evidence="7">Single-pass type II membrane protein</topology>
    </subcellularLocation>
</comment>
<reference evidence="8" key="1">
    <citation type="submission" date="2021-03" db="EMBL/GenBank/DDBJ databases">
        <title>Roseibium sp. CAU 1637 isolated from Incheon.</title>
        <authorList>
            <person name="Kim W."/>
        </authorList>
    </citation>
    <scope>NUCLEOTIDE SEQUENCE</scope>
    <source>
        <strain evidence="8">CAU 1637</strain>
    </source>
</reference>
<dbReference type="GO" id="GO:0015031">
    <property type="term" value="P:protein transport"/>
    <property type="evidence" value="ECO:0007669"/>
    <property type="project" value="UniProtKB-KW"/>
</dbReference>
<dbReference type="AlphaFoldDB" id="A0A939J6Z0"/>
<comment type="similarity">
    <text evidence="2 7">Belongs to the ExbD/TolR family.</text>
</comment>
<keyword evidence="3" id="KW-1003">Cell membrane</keyword>
<evidence type="ECO:0000256" key="6">
    <source>
        <dbReference type="ARBA" id="ARBA00023136"/>
    </source>
</evidence>
<keyword evidence="6" id="KW-0472">Membrane</keyword>
<protein>
    <submittedName>
        <fullName evidence="8">Biopolymer transporter ExbD</fullName>
    </submittedName>
</protein>
<dbReference type="Proteomes" id="UP000664779">
    <property type="component" value="Unassembled WGS sequence"/>
</dbReference>
<dbReference type="EMBL" id="JAFLNF010000004">
    <property type="protein sequence ID" value="MBO0345607.1"/>
    <property type="molecule type" value="Genomic_DNA"/>
</dbReference>
<keyword evidence="7" id="KW-0653">Protein transport</keyword>
<dbReference type="InterPro" id="IPR003400">
    <property type="entry name" value="ExbD"/>
</dbReference>